<dbReference type="AlphaFoldDB" id="A0A2X0LGC1"/>
<accession>A0A2X0LGC1</accession>
<dbReference type="OrthoDB" id="2449329at2759"/>
<gene>
    <name evidence="2" type="ORF">BZ3500_MVSOF-1268-A1-R1_CHR5-2G08102</name>
</gene>
<feature type="region of interest" description="Disordered" evidence="1">
    <location>
        <begin position="67"/>
        <end position="111"/>
    </location>
</feature>
<evidence type="ECO:0000313" key="2">
    <source>
        <dbReference type="EMBL" id="SCZ92684.1"/>
    </source>
</evidence>
<organism evidence="2 3">
    <name type="scientific">Microbotryum saponariae</name>
    <dbReference type="NCBI Taxonomy" id="289078"/>
    <lineage>
        <taxon>Eukaryota</taxon>
        <taxon>Fungi</taxon>
        <taxon>Dikarya</taxon>
        <taxon>Basidiomycota</taxon>
        <taxon>Pucciniomycotina</taxon>
        <taxon>Microbotryomycetes</taxon>
        <taxon>Microbotryales</taxon>
        <taxon>Microbotryaceae</taxon>
        <taxon>Microbotryum</taxon>
    </lineage>
</organism>
<dbReference type="EMBL" id="FMWP01000018">
    <property type="protein sequence ID" value="SCZ92684.1"/>
    <property type="molecule type" value="Genomic_DNA"/>
</dbReference>
<dbReference type="Proteomes" id="UP000249723">
    <property type="component" value="Unassembled WGS sequence"/>
</dbReference>
<reference evidence="3" key="1">
    <citation type="submission" date="2016-10" db="EMBL/GenBank/DDBJ databases">
        <authorList>
            <person name="Jeantristanb JTB J.-T."/>
            <person name="Ricardo R."/>
        </authorList>
    </citation>
    <scope>NUCLEOTIDE SEQUENCE [LARGE SCALE GENOMIC DNA]</scope>
</reference>
<evidence type="ECO:0000256" key="1">
    <source>
        <dbReference type="SAM" id="MobiDB-lite"/>
    </source>
</evidence>
<evidence type="ECO:0000313" key="3">
    <source>
        <dbReference type="Proteomes" id="UP000249723"/>
    </source>
</evidence>
<keyword evidence="3" id="KW-1185">Reference proteome</keyword>
<proteinExistence type="predicted"/>
<name>A0A2X0LGC1_9BASI</name>
<feature type="compositionally biased region" description="Low complexity" evidence="1">
    <location>
        <begin position="67"/>
        <end position="81"/>
    </location>
</feature>
<protein>
    <submittedName>
        <fullName evidence="2">BZ3500_MvSof-1268-A1-R1_Chr5-2g08102 protein</fullName>
    </submittedName>
</protein>
<sequence length="174" mass="19003">MDYLAAAAANNLEQWQIQSSAATTPSREAAAQDRSTRRRANWIVKLVCTGSRQSQCRSAIPDLSRVAGSSTDATATSANAVVDRRSAAQRQRRQRERERSSQTVPTALLPLPEGSFPRHNLGSMTLQCPICSALHWEFERSPTPGSATPFKICCEDGKFDCPGSKSPTESCSRF</sequence>